<dbReference type="HOGENOM" id="CLU_2889072_0_0_1"/>
<reference evidence="2" key="1">
    <citation type="journal article" date="2009" name="PLoS Genet.">
        <title>Sequencing, mapping, and analysis of 27,455 maize full-length cDNAs.</title>
        <authorList>
            <person name="Soderlund C."/>
            <person name="Descour A."/>
            <person name="Kudrna D."/>
            <person name="Bomhoff M."/>
            <person name="Boyd L."/>
            <person name="Currie J."/>
            <person name="Angelova A."/>
            <person name="Collura K."/>
            <person name="Wissotski M."/>
            <person name="Ashley E."/>
            <person name="Morrow D."/>
            <person name="Fernandes J."/>
            <person name="Walbot V."/>
            <person name="Yu Y."/>
        </authorList>
    </citation>
    <scope>NUCLEOTIDE SEQUENCE</scope>
    <source>
        <strain evidence="2">B73</strain>
    </source>
</reference>
<keyword evidence="1" id="KW-1133">Transmembrane helix</keyword>
<keyword evidence="1" id="KW-0812">Transmembrane</keyword>
<organism evidence="2">
    <name type="scientific">Zea mays</name>
    <name type="common">Maize</name>
    <dbReference type="NCBI Taxonomy" id="4577"/>
    <lineage>
        <taxon>Eukaryota</taxon>
        <taxon>Viridiplantae</taxon>
        <taxon>Streptophyta</taxon>
        <taxon>Embryophyta</taxon>
        <taxon>Tracheophyta</taxon>
        <taxon>Spermatophyta</taxon>
        <taxon>Magnoliopsida</taxon>
        <taxon>Liliopsida</taxon>
        <taxon>Poales</taxon>
        <taxon>Poaceae</taxon>
        <taxon>PACMAD clade</taxon>
        <taxon>Panicoideae</taxon>
        <taxon>Andropogonodae</taxon>
        <taxon>Andropogoneae</taxon>
        <taxon>Tripsacinae</taxon>
        <taxon>Zea</taxon>
    </lineage>
</organism>
<name>B4FPK3_MAIZE</name>
<dbReference type="EMBL" id="BT039041">
    <property type="protein sequence ID" value="ACF84046.1"/>
    <property type="molecule type" value="mRNA"/>
</dbReference>
<sequence length="63" mass="7045">MTIHCFILEFDHGERNAFSYRTVLNSLFCCFLAGLLMLQLVQELMLPCMVADASAGSAADRCR</sequence>
<evidence type="ECO:0000313" key="2">
    <source>
        <dbReference type="EMBL" id="ACF84046.1"/>
    </source>
</evidence>
<keyword evidence="1" id="KW-0472">Membrane</keyword>
<feature type="transmembrane region" description="Helical" evidence="1">
    <location>
        <begin position="23"/>
        <end position="41"/>
    </location>
</feature>
<accession>B4FPK3</accession>
<evidence type="ECO:0000256" key="1">
    <source>
        <dbReference type="SAM" id="Phobius"/>
    </source>
</evidence>
<dbReference type="AlphaFoldDB" id="B4FPK3"/>
<proteinExistence type="evidence at transcript level"/>
<protein>
    <submittedName>
        <fullName evidence="2">Uncharacterized protein</fullName>
    </submittedName>
</protein>